<organism evidence="2 3">
    <name type="scientific">Burkholderia contaminans</name>
    <dbReference type="NCBI Taxonomy" id="488447"/>
    <lineage>
        <taxon>Bacteria</taxon>
        <taxon>Pseudomonadati</taxon>
        <taxon>Pseudomonadota</taxon>
        <taxon>Betaproteobacteria</taxon>
        <taxon>Burkholderiales</taxon>
        <taxon>Burkholderiaceae</taxon>
        <taxon>Burkholderia</taxon>
        <taxon>Burkholderia cepacia complex</taxon>
    </lineage>
</organism>
<evidence type="ECO:0000313" key="3">
    <source>
        <dbReference type="Proteomes" id="UP000269271"/>
    </source>
</evidence>
<evidence type="ECO:0000256" key="1">
    <source>
        <dbReference type="SAM" id="MobiDB-lite"/>
    </source>
</evidence>
<accession>A0A3N8RFV4</accession>
<evidence type="ECO:0000313" key="2">
    <source>
        <dbReference type="EMBL" id="RQT34674.1"/>
    </source>
</evidence>
<dbReference type="Proteomes" id="UP000269271">
    <property type="component" value="Unassembled WGS sequence"/>
</dbReference>
<feature type="region of interest" description="Disordered" evidence="1">
    <location>
        <begin position="68"/>
        <end position="90"/>
    </location>
</feature>
<comment type="caution">
    <text evidence="2">The sequence shown here is derived from an EMBL/GenBank/DDBJ whole genome shotgun (WGS) entry which is preliminary data.</text>
</comment>
<sequence>MAMSRIGCRSMRAAARVRRPGATTRQASGERYLIGVRPVLINVFVDDLVEIVVSNQACRGCRRAVQPSLPSRKPVREQRGAMLSSRRSCH</sequence>
<dbReference type="EMBL" id="QTQX01000003">
    <property type="protein sequence ID" value="RQT34674.1"/>
    <property type="molecule type" value="Genomic_DNA"/>
</dbReference>
<dbReference type="AlphaFoldDB" id="A0A3N8RFV4"/>
<protein>
    <submittedName>
        <fullName evidence="2">Uncharacterized protein</fullName>
    </submittedName>
</protein>
<proteinExistence type="predicted"/>
<gene>
    <name evidence="2" type="ORF">DF037_04825</name>
</gene>
<name>A0A3N8RFV4_9BURK</name>
<reference evidence="2 3" key="1">
    <citation type="submission" date="2018-08" db="EMBL/GenBank/DDBJ databases">
        <title>Comparative analysis of Burkholderia isolates from Puerto Rico.</title>
        <authorList>
            <person name="Hall C."/>
            <person name="Sahl J."/>
            <person name="Wagner D."/>
        </authorList>
    </citation>
    <scope>NUCLEOTIDE SEQUENCE [LARGE SCALE GENOMIC DNA]</scope>
    <source>
        <strain evidence="2 3">Bp9001</strain>
    </source>
</reference>